<dbReference type="EMBL" id="SNWQ01000006">
    <property type="protein sequence ID" value="TDO49399.1"/>
    <property type="molecule type" value="Genomic_DNA"/>
</dbReference>
<dbReference type="SUPFAM" id="SSF81301">
    <property type="entry name" value="Nucleotidyltransferase"/>
    <property type="match status" value="1"/>
</dbReference>
<comment type="caution">
    <text evidence="2">The sequence shown here is derived from an EMBL/GenBank/DDBJ whole genome shotgun (WGS) entry which is preliminary data.</text>
</comment>
<protein>
    <submittedName>
        <fullName evidence="2">Putative nucleotidyltransferase</fullName>
    </submittedName>
</protein>
<evidence type="ECO:0000259" key="1">
    <source>
        <dbReference type="Pfam" id="PF01909"/>
    </source>
</evidence>
<feature type="domain" description="Polymerase nucleotidyl transferase" evidence="1">
    <location>
        <begin position="93"/>
        <end position="179"/>
    </location>
</feature>
<proteinExistence type="predicted"/>
<evidence type="ECO:0000313" key="2">
    <source>
        <dbReference type="EMBL" id="TDO49399.1"/>
    </source>
</evidence>
<evidence type="ECO:0000313" key="3">
    <source>
        <dbReference type="Proteomes" id="UP000295388"/>
    </source>
</evidence>
<sequence>MDLSQPIRTVIPSLDGPVLAVLVRTSQALTGRRVHQLAGTGSEPGVRKVLRRLSETGLVTAVEAGGSTLYTLNRQHVAAPVVEQLVNLRQFMIDRLREEFRQWRLAPVHASLFGSAARGDGGPASDIDILLIHDQDPAYPPALWVDQVSDLAELVYRWTGNHAQMYELGLEQLDEHIVAGEEIVQEWVRDAITLAGLDFRQLRTARRSPR</sequence>
<accession>A0A4R6KFG1</accession>
<dbReference type="Pfam" id="PF01909">
    <property type="entry name" value="NTP_transf_2"/>
    <property type="match status" value="1"/>
</dbReference>
<dbReference type="AlphaFoldDB" id="A0A4R6KFG1"/>
<dbReference type="OrthoDB" id="3826063at2"/>
<dbReference type="RefSeq" id="WP_133800758.1">
    <property type="nucleotide sequence ID" value="NZ_SNWQ01000006.1"/>
</dbReference>
<dbReference type="GO" id="GO:0016779">
    <property type="term" value="F:nucleotidyltransferase activity"/>
    <property type="evidence" value="ECO:0007669"/>
    <property type="project" value="InterPro"/>
</dbReference>
<dbReference type="Gene3D" id="3.30.460.10">
    <property type="entry name" value="Beta Polymerase, domain 2"/>
    <property type="match status" value="1"/>
</dbReference>
<organism evidence="2 3">
    <name type="scientific">Kribbella caucasensis</name>
    <dbReference type="NCBI Taxonomy" id="2512215"/>
    <lineage>
        <taxon>Bacteria</taxon>
        <taxon>Bacillati</taxon>
        <taxon>Actinomycetota</taxon>
        <taxon>Actinomycetes</taxon>
        <taxon>Propionibacteriales</taxon>
        <taxon>Kribbellaceae</taxon>
        <taxon>Kribbella</taxon>
    </lineage>
</organism>
<dbReference type="CDD" id="cd05403">
    <property type="entry name" value="NT_KNTase_like"/>
    <property type="match status" value="1"/>
</dbReference>
<dbReference type="InterPro" id="IPR002934">
    <property type="entry name" value="Polymerase_NTP_transf_dom"/>
</dbReference>
<dbReference type="Proteomes" id="UP000295388">
    <property type="component" value="Unassembled WGS sequence"/>
</dbReference>
<keyword evidence="3" id="KW-1185">Reference proteome</keyword>
<dbReference type="InterPro" id="IPR043519">
    <property type="entry name" value="NT_sf"/>
</dbReference>
<name>A0A4R6KFG1_9ACTN</name>
<keyword evidence="2" id="KW-0808">Transferase</keyword>
<gene>
    <name evidence="2" type="ORF">EV643_106371</name>
</gene>
<reference evidence="2 3" key="1">
    <citation type="submission" date="2019-03" db="EMBL/GenBank/DDBJ databases">
        <title>Genomic Encyclopedia of Type Strains, Phase III (KMG-III): the genomes of soil and plant-associated and newly described type strains.</title>
        <authorList>
            <person name="Whitman W."/>
        </authorList>
    </citation>
    <scope>NUCLEOTIDE SEQUENCE [LARGE SCALE GENOMIC DNA]</scope>
    <source>
        <strain evidence="2 3">VKM Ac-2527</strain>
    </source>
</reference>